<name>A0A0P1EAF3_9RHOB</name>
<reference evidence="1 2" key="1">
    <citation type="submission" date="2015-09" db="EMBL/GenBank/DDBJ databases">
        <authorList>
            <consortium name="Swine Surveillance"/>
        </authorList>
    </citation>
    <scope>NUCLEOTIDE SEQUENCE [LARGE SCALE GENOMIC DNA]</scope>
    <source>
        <strain evidence="1 2">CECT 4292</strain>
    </source>
</reference>
<organism evidence="1 2">
    <name type="scientific">Ruegeria atlantica</name>
    <dbReference type="NCBI Taxonomy" id="81569"/>
    <lineage>
        <taxon>Bacteria</taxon>
        <taxon>Pseudomonadati</taxon>
        <taxon>Pseudomonadota</taxon>
        <taxon>Alphaproteobacteria</taxon>
        <taxon>Rhodobacterales</taxon>
        <taxon>Roseobacteraceae</taxon>
        <taxon>Ruegeria</taxon>
    </lineage>
</organism>
<proteinExistence type="predicted"/>
<dbReference type="AlphaFoldDB" id="A0A0P1EAF3"/>
<protein>
    <recommendedName>
        <fullName evidence="3">FAD dependent oxidoreductase</fullName>
    </recommendedName>
</protein>
<accession>A0A0P1EAF3</accession>
<dbReference type="Proteomes" id="UP000050783">
    <property type="component" value="Unassembled WGS sequence"/>
</dbReference>
<evidence type="ECO:0000313" key="1">
    <source>
        <dbReference type="EMBL" id="CUH46323.1"/>
    </source>
</evidence>
<gene>
    <name evidence="1" type="ORF">RUA4292_00488</name>
</gene>
<dbReference type="STRING" id="81569.RUM4293_01940"/>
<sequence length="68" mass="7302">MTGLGYNGRGVAIATAMGRALAKWATGTKADELEFPVTPLKPLPFSFAKETLVEAEILRLKILDKLGL</sequence>
<evidence type="ECO:0008006" key="3">
    <source>
        <dbReference type="Google" id="ProtNLM"/>
    </source>
</evidence>
<evidence type="ECO:0000313" key="2">
    <source>
        <dbReference type="Proteomes" id="UP000050783"/>
    </source>
</evidence>
<dbReference type="EMBL" id="CYPU01000010">
    <property type="protein sequence ID" value="CUH46323.1"/>
    <property type="molecule type" value="Genomic_DNA"/>
</dbReference>